<organism evidence="5 6">
    <name type="scientific">Candidatus Woesebacteria bacterium GWB1_43_5</name>
    <dbReference type="NCBI Taxonomy" id="1802474"/>
    <lineage>
        <taxon>Bacteria</taxon>
        <taxon>Candidatus Woeseibacteriota</taxon>
    </lineage>
</organism>
<dbReference type="InterPro" id="IPR036279">
    <property type="entry name" value="5-3_exonuclease_C_sf"/>
</dbReference>
<dbReference type="SMART" id="SM00475">
    <property type="entry name" value="53EXOc"/>
    <property type="match status" value="1"/>
</dbReference>
<dbReference type="InterPro" id="IPR008918">
    <property type="entry name" value="HhH2"/>
</dbReference>
<dbReference type="FunFam" id="1.10.150.20:FF:000003">
    <property type="entry name" value="DNA polymerase I"/>
    <property type="match status" value="1"/>
</dbReference>
<dbReference type="Proteomes" id="UP000178812">
    <property type="component" value="Unassembled WGS sequence"/>
</dbReference>
<evidence type="ECO:0000313" key="5">
    <source>
        <dbReference type="EMBL" id="OGM05980.1"/>
    </source>
</evidence>
<evidence type="ECO:0000256" key="3">
    <source>
        <dbReference type="ARBA" id="ARBA00023125"/>
    </source>
</evidence>
<dbReference type="InterPro" id="IPR020046">
    <property type="entry name" value="5-3_exonucl_a-hlix_arch_N"/>
</dbReference>
<feature type="domain" description="5'-3' exonuclease" evidence="4">
    <location>
        <begin position="4"/>
        <end position="304"/>
    </location>
</feature>
<dbReference type="GO" id="GO:0003677">
    <property type="term" value="F:DNA binding"/>
    <property type="evidence" value="ECO:0007669"/>
    <property type="project" value="UniProtKB-KW"/>
</dbReference>
<name>A0A1F7WTA0_9BACT</name>
<keyword evidence="2" id="KW-0378">Hydrolase</keyword>
<dbReference type="PANTHER" id="PTHR42646:SF2">
    <property type="entry name" value="5'-3' EXONUCLEASE FAMILY PROTEIN"/>
    <property type="match status" value="1"/>
</dbReference>
<dbReference type="Gene3D" id="1.10.150.20">
    <property type="entry name" value="5' to 3' exonuclease, C-terminal subdomain"/>
    <property type="match status" value="1"/>
</dbReference>
<dbReference type="SUPFAM" id="SSF47807">
    <property type="entry name" value="5' to 3' exonuclease, C-terminal subdomain"/>
    <property type="match status" value="1"/>
</dbReference>
<dbReference type="Pfam" id="PF01367">
    <property type="entry name" value="5_3_exonuc"/>
    <property type="match status" value="1"/>
</dbReference>
<dbReference type="CDD" id="cd09859">
    <property type="entry name" value="PIN_53EXO"/>
    <property type="match status" value="1"/>
</dbReference>
<dbReference type="Pfam" id="PF02739">
    <property type="entry name" value="5_3_exonuc_N"/>
    <property type="match status" value="1"/>
</dbReference>
<evidence type="ECO:0000313" key="6">
    <source>
        <dbReference type="Proteomes" id="UP000178812"/>
    </source>
</evidence>
<dbReference type="InterPro" id="IPR038969">
    <property type="entry name" value="FEN"/>
</dbReference>
<dbReference type="CDD" id="cd09898">
    <property type="entry name" value="H3TH_53EXO"/>
    <property type="match status" value="1"/>
</dbReference>
<dbReference type="Gene3D" id="3.40.50.1010">
    <property type="entry name" value="5'-nuclease"/>
    <property type="match status" value="1"/>
</dbReference>
<dbReference type="InterPro" id="IPR029060">
    <property type="entry name" value="PIN-like_dom_sf"/>
</dbReference>
<dbReference type="SUPFAM" id="SSF88723">
    <property type="entry name" value="PIN domain-like"/>
    <property type="match status" value="1"/>
</dbReference>
<reference evidence="5 6" key="1">
    <citation type="journal article" date="2016" name="Nat. Commun.">
        <title>Thousands of microbial genomes shed light on interconnected biogeochemical processes in an aquifer system.</title>
        <authorList>
            <person name="Anantharaman K."/>
            <person name="Brown C.T."/>
            <person name="Hug L.A."/>
            <person name="Sharon I."/>
            <person name="Castelle C.J."/>
            <person name="Probst A.J."/>
            <person name="Thomas B.C."/>
            <person name="Singh A."/>
            <person name="Wilkins M.J."/>
            <person name="Karaoz U."/>
            <person name="Brodie E.L."/>
            <person name="Williams K.H."/>
            <person name="Hubbard S.S."/>
            <person name="Banfield J.F."/>
        </authorList>
    </citation>
    <scope>NUCLEOTIDE SEQUENCE [LARGE SCALE GENOMIC DNA]</scope>
</reference>
<dbReference type="InterPro" id="IPR002421">
    <property type="entry name" value="5-3_exonuclease"/>
</dbReference>
<evidence type="ECO:0000259" key="4">
    <source>
        <dbReference type="SMART" id="SM00475"/>
    </source>
</evidence>
<dbReference type="GO" id="GO:0008409">
    <property type="term" value="F:5'-3' exonuclease activity"/>
    <property type="evidence" value="ECO:0007669"/>
    <property type="project" value="InterPro"/>
</dbReference>
<dbReference type="GO" id="GO:0033567">
    <property type="term" value="P:DNA replication, Okazaki fragment processing"/>
    <property type="evidence" value="ECO:0007669"/>
    <property type="project" value="InterPro"/>
</dbReference>
<evidence type="ECO:0000256" key="1">
    <source>
        <dbReference type="ARBA" id="ARBA00022722"/>
    </source>
</evidence>
<protein>
    <recommendedName>
        <fullName evidence="4">5'-3' exonuclease domain-containing protein</fullName>
    </recommendedName>
</protein>
<comment type="caution">
    <text evidence="5">The sequence shown here is derived from an EMBL/GenBank/DDBJ whole genome shotgun (WGS) entry which is preliminary data.</text>
</comment>
<dbReference type="PANTHER" id="PTHR42646">
    <property type="entry name" value="FLAP ENDONUCLEASE XNI"/>
    <property type="match status" value="1"/>
</dbReference>
<dbReference type="InterPro" id="IPR020045">
    <property type="entry name" value="DNA_polI_H3TH"/>
</dbReference>
<dbReference type="SMART" id="SM00279">
    <property type="entry name" value="HhH2"/>
    <property type="match status" value="1"/>
</dbReference>
<gene>
    <name evidence="5" type="ORF">A2125_02450</name>
</gene>
<dbReference type="AlphaFoldDB" id="A0A1F7WTA0"/>
<dbReference type="GO" id="GO:0017108">
    <property type="term" value="F:5'-flap endonuclease activity"/>
    <property type="evidence" value="ECO:0007669"/>
    <property type="project" value="InterPro"/>
</dbReference>
<evidence type="ECO:0000256" key="2">
    <source>
        <dbReference type="ARBA" id="ARBA00022801"/>
    </source>
</evidence>
<keyword evidence="3" id="KW-0238">DNA-binding</keyword>
<sequence>MPSTKLVLIDGNAIMHRAYHALPSSMTTKKGKPINAVYGLVLMLLKVITDLSPTHIAFAFDRPEPTFRKKILVDYQGHRPEMDSDLSVQFKIAQDVIKSFGIPVYDKAGYEADDVIGTIASQVVKTDYGGLKSDDEVGKKNIEDRSSDIKFQTSSRASNLKRQSSVDEVVIVTGDRDMLQLVSDRDRVRLYMPVKGLSEAKLFGQEQTIERMGVPSSQIVDFKALVGDPSDNYKGVPGIGPKTAVKLLEEYGTLENIYKNLAKLPEKTRTLLQKNKDSAYVSQKLAVIVRDVSVNIDLKEMGKWELNKKQVFEVFDKIGFKTLGKRVKKLGEEIAKEKQMTLV</sequence>
<proteinExistence type="predicted"/>
<dbReference type="EMBL" id="MGFM01000009">
    <property type="protein sequence ID" value="OGM05980.1"/>
    <property type="molecule type" value="Genomic_DNA"/>
</dbReference>
<accession>A0A1F7WTA0</accession>
<keyword evidence="1" id="KW-0540">Nuclease</keyword>